<evidence type="ECO:0000256" key="6">
    <source>
        <dbReference type="ARBA" id="ARBA00021844"/>
    </source>
</evidence>
<evidence type="ECO:0000256" key="2">
    <source>
        <dbReference type="ARBA" id="ARBA00004377"/>
    </source>
</evidence>
<evidence type="ECO:0000256" key="4">
    <source>
        <dbReference type="ARBA" id="ARBA00010714"/>
    </source>
</evidence>
<gene>
    <name evidence="16" type="ORF">N825_07315</name>
</gene>
<evidence type="ECO:0000313" key="17">
    <source>
        <dbReference type="Proteomes" id="UP000019486"/>
    </source>
</evidence>
<dbReference type="GO" id="GO:0030244">
    <property type="term" value="P:cellulose biosynthetic process"/>
    <property type="evidence" value="ECO:0007669"/>
    <property type="project" value="UniProtKB-KW"/>
</dbReference>
<evidence type="ECO:0000256" key="11">
    <source>
        <dbReference type="ARBA" id="ARBA00022916"/>
    </source>
</evidence>
<dbReference type="Gene3D" id="2.60.120.260">
    <property type="entry name" value="Galactose-binding domain-like"/>
    <property type="match status" value="2"/>
</dbReference>
<dbReference type="AlphaFoldDB" id="W9GZQ1"/>
<comment type="subunit">
    <text evidence="5 15">Tightly associated with the cellulose synthase catalytic subunit.</text>
</comment>
<proteinExistence type="inferred from homology"/>
<feature type="transmembrane region" description="Helical" evidence="15">
    <location>
        <begin position="769"/>
        <end position="790"/>
    </location>
</feature>
<comment type="subcellular location">
    <subcellularLocation>
        <location evidence="2">Cell inner membrane</location>
        <topology evidence="2">Single-pass membrane protein</topology>
    </subcellularLocation>
</comment>
<evidence type="ECO:0000313" key="16">
    <source>
        <dbReference type="EMBL" id="EWY39279.1"/>
    </source>
</evidence>
<organism evidence="16 17">
    <name type="scientific">Skermanella stibiiresistens SB22</name>
    <dbReference type="NCBI Taxonomy" id="1385369"/>
    <lineage>
        <taxon>Bacteria</taxon>
        <taxon>Pseudomonadati</taxon>
        <taxon>Pseudomonadota</taxon>
        <taxon>Alphaproteobacteria</taxon>
        <taxon>Rhodospirillales</taxon>
        <taxon>Azospirillaceae</taxon>
        <taxon>Skermanella</taxon>
    </lineage>
</organism>
<keyword evidence="17" id="KW-1185">Reference proteome</keyword>
<evidence type="ECO:0000256" key="12">
    <source>
        <dbReference type="ARBA" id="ARBA00022989"/>
    </source>
</evidence>
<comment type="pathway">
    <text evidence="3 15">Glycan metabolism; bacterial cellulose biosynthesis.</text>
</comment>
<evidence type="ECO:0000256" key="13">
    <source>
        <dbReference type="ARBA" id="ARBA00023136"/>
    </source>
</evidence>
<evidence type="ECO:0000256" key="3">
    <source>
        <dbReference type="ARBA" id="ARBA00005186"/>
    </source>
</evidence>
<comment type="function">
    <text evidence="1 15">Binds the cellulose synthase activator, bis-(3'-5') cyclic diguanylic acid (c-di-GMP).</text>
</comment>
<dbReference type="GO" id="GO:0006011">
    <property type="term" value="P:UDP-alpha-D-glucose metabolic process"/>
    <property type="evidence" value="ECO:0007669"/>
    <property type="project" value="InterPro"/>
</dbReference>
<evidence type="ECO:0000256" key="8">
    <source>
        <dbReference type="ARBA" id="ARBA00022519"/>
    </source>
</evidence>
<keyword evidence="13 15" id="KW-0472">Membrane</keyword>
<comment type="similarity">
    <text evidence="4 15">Belongs to the AcsB/BcsB family.</text>
</comment>
<accession>W9GZQ1</accession>
<keyword evidence="15" id="KW-0732">Signal</keyword>
<evidence type="ECO:0000256" key="9">
    <source>
        <dbReference type="ARBA" id="ARBA00022636"/>
    </source>
</evidence>
<feature type="chain" id="PRO_5015214051" description="Cyclic di-GMP-binding protein" evidence="15">
    <location>
        <begin position="31"/>
        <end position="796"/>
    </location>
</feature>
<evidence type="ECO:0000256" key="14">
    <source>
        <dbReference type="ARBA" id="ARBA00033444"/>
    </source>
</evidence>
<keyword evidence="7 15" id="KW-1003">Cell membrane</keyword>
<keyword evidence="8 15" id="KW-0997">Cell inner membrane</keyword>
<evidence type="ECO:0000256" key="7">
    <source>
        <dbReference type="ARBA" id="ARBA00022475"/>
    </source>
</evidence>
<dbReference type="PRINTS" id="PR01440">
    <property type="entry name" value="CELLSNTHASEB"/>
</dbReference>
<dbReference type="InterPro" id="IPR003920">
    <property type="entry name" value="Cell_synth_B"/>
</dbReference>
<evidence type="ECO:0000256" key="15">
    <source>
        <dbReference type="RuleBase" id="RU365021"/>
    </source>
</evidence>
<dbReference type="InterPro" id="IPR018513">
    <property type="entry name" value="Cell_synthase_bac"/>
</dbReference>
<keyword evidence="9 15" id="KW-0973">c-di-GMP</keyword>
<name>W9GZQ1_9PROT</name>
<keyword evidence="12 15" id="KW-1133">Transmembrane helix</keyword>
<evidence type="ECO:0000256" key="1">
    <source>
        <dbReference type="ARBA" id="ARBA00002057"/>
    </source>
</evidence>
<keyword evidence="11 15" id="KW-0135">Cellulose biosynthesis</keyword>
<dbReference type="Pfam" id="PF03170">
    <property type="entry name" value="BcsB"/>
    <property type="match status" value="1"/>
</dbReference>
<keyword evidence="10 15" id="KW-0812">Transmembrane</keyword>
<dbReference type="OrthoDB" id="7615145at2"/>
<sequence length="796" mass="83126">MSTMVNRLNAAKVALLIGLGAALNPGLATAADTVTGEAAAGGAAKELRVIPLRSVDNQGGQLELRGQAGQLQFRVPVEAGAKVRDARLRLVYQTTDAVVAERSKMWVYLNQQGIAQLPLTGGDDALRADIVLPPELLTTGQNTLSLWAQQENSRGCDAGSSAALWTRLDPANSYIALETTGPDRDRNLADLSDAASFLGAGADRIELLTPAKRSDATLKAGALVAQGFSLRLPESGLAVRHRTATAGSLNGRDGKVLVGAAGDIADLVADLGDIRGPYIGLRAAVNPGDGQLLVISGRDDAEVMKAAAAFSDPSVTLPATADWTIDQVKRAALRVQSMQEPGHSYRFKELRATTGGISNGTEARTGLELNLPADSLPAGGRKVVMELDYTYAANLAPNSVVNVLVNGRYASMIALNDPRGAKVVNQRVLLPIDQLRPGTNTIAFEPMIGSDGSSGCVVRPGSGKSVAISGDSLITIPDMARVASLPDLQLFASGGFPYVGTSDPRVGSRRDFEVVLTSGDDATIGGALTLLSKLAQTAGHPIDNFAIGAKARYQGDVLMIGPADTLDGKIAADLPAAARGVRDALRPAGTLFDQSPLFQSSLDPATGPATRPGVATNTVRAPNAATGTGVITASMADLAMLERAVAWTSELSRDFREAVWPSRYGRVAGSLSSVDEGSAMMAAFENPVKAQSTVTLITGATSETVESSVAALVKPALWDRLSGGTVAWNAGSMAMQSWAPEDNYRLGDIPDDWHQRMLFVNALFARNPVAWAFLALVGLLVLTGLTQLALNKRQGS</sequence>
<dbReference type="Proteomes" id="UP000019486">
    <property type="component" value="Unassembled WGS sequence"/>
</dbReference>
<dbReference type="PANTHER" id="PTHR39083">
    <property type="entry name" value="CYCLIC DI-GMP-BINDING PROTEIN"/>
    <property type="match status" value="1"/>
</dbReference>
<dbReference type="GO" id="GO:0005886">
    <property type="term" value="C:plasma membrane"/>
    <property type="evidence" value="ECO:0007669"/>
    <property type="project" value="UniProtKB-SubCell"/>
</dbReference>
<dbReference type="STRING" id="1385369.N825_07315"/>
<dbReference type="PANTHER" id="PTHR39083:SF1">
    <property type="entry name" value="CYCLIC DI-GMP-BINDING PROTEIN"/>
    <property type="match status" value="1"/>
</dbReference>
<dbReference type="UniPathway" id="UPA00694"/>
<dbReference type="EMBL" id="AVFL01000013">
    <property type="protein sequence ID" value="EWY39279.1"/>
    <property type="molecule type" value="Genomic_DNA"/>
</dbReference>
<reference evidence="16 17" key="1">
    <citation type="submission" date="2013-08" db="EMBL/GenBank/DDBJ databases">
        <title>The genome sequence of Skermanella stibiiresistens.</title>
        <authorList>
            <person name="Zhu W."/>
            <person name="Wang G."/>
        </authorList>
    </citation>
    <scope>NUCLEOTIDE SEQUENCE [LARGE SCALE GENOMIC DNA]</scope>
    <source>
        <strain evidence="16 17">SB22</strain>
    </source>
</reference>
<feature type="signal peptide" evidence="15">
    <location>
        <begin position="1"/>
        <end position="30"/>
    </location>
</feature>
<evidence type="ECO:0000256" key="5">
    <source>
        <dbReference type="ARBA" id="ARBA00011437"/>
    </source>
</evidence>
<evidence type="ECO:0000256" key="10">
    <source>
        <dbReference type="ARBA" id="ARBA00022692"/>
    </source>
</evidence>
<protein>
    <recommendedName>
        <fullName evidence="6 15">Cyclic di-GMP-binding protein</fullName>
    </recommendedName>
    <alternativeName>
        <fullName evidence="14 15">Cellulose synthase regulatory subunit</fullName>
    </alternativeName>
</protein>
<comment type="caution">
    <text evidence="16">The sequence shown here is derived from an EMBL/GenBank/DDBJ whole genome shotgun (WGS) entry which is preliminary data.</text>
</comment>